<name>A0AAJ0HY24_9PEZI</name>
<gene>
    <name evidence="1" type="ORF">B0T23DRAFT_433391</name>
</gene>
<dbReference type="GeneID" id="87878064"/>
<dbReference type="AlphaFoldDB" id="A0AAJ0HY24"/>
<protein>
    <submittedName>
        <fullName evidence="1">Uncharacterized protein</fullName>
    </submittedName>
</protein>
<dbReference type="EMBL" id="JAULSX010000013">
    <property type="protein sequence ID" value="KAK3484866.1"/>
    <property type="molecule type" value="Genomic_DNA"/>
</dbReference>
<sequence length="175" mass="19037">MRRCEDLDIVPQQVNGTAFSDRQLKLSWNVSLLDGYDLQRAVAFSLAGDAGYSWIAFCLNPTFIQTLQGIASVYIQCFANDPNYELKRKVNNKDTNLNKASQLRDLKALMPDANSVANSSAVVSAAGQGPADSIGLPQLPHPKAGAPTYWNSITLGLDGLLPRLSPCGRDTSYHH</sequence>
<dbReference type="RefSeq" id="XP_062687920.1">
    <property type="nucleotide sequence ID" value="XM_062840442.1"/>
</dbReference>
<proteinExistence type="predicted"/>
<organism evidence="1 2">
    <name type="scientific">Neurospora hispaniola</name>
    <dbReference type="NCBI Taxonomy" id="588809"/>
    <lineage>
        <taxon>Eukaryota</taxon>
        <taxon>Fungi</taxon>
        <taxon>Dikarya</taxon>
        <taxon>Ascomycota</taxon>
        <taxon>Pezizomycotina</taxon>
        <taxon>Sordariomycetes</taxon>
        <taxon>Sordariomycetidae</taxon>
        <taxon>Sordariales</taxon>
        <taxon>Sordariaceae</taxon>
        <taxon>Neurospora</taxon>
    </lineage>
</organism>
<reference evidence="1 2" key="1">
    <citation type="journal article" date="2023" name="Mol. Phylogenet. Evol.">
        <title>Genome-scale phylogeny and comparative genomics of the fungal order Sordariales.</title>
        <authorList>
            <person name="Hensen N."/>
            <person name="Bonometti L."/>
            <person name="Westerberg I."/>
            <person name="Brannstrom I.O."/>
            <person name="Guillou S."/>
            <person name="Cros-Aarteil S."/>
            <person name="Calhoun S."/>
            <person name="Haridas S."/>
            <person name="Kuo A."/>
            <person name="Mondo S."/>
            <person name="Pangilinan J."/>
            <person name="Riley R."/>
            <person name="LaButti K."/>
            <person name="Andreopoulos B."/>
            <person name="Lipzen A."/>
            <person name="Chen C."/>
            <person name="Yan M."/>
            <person name="Daum C."/>
            <person name="Ng V."/>
            <person name="Clum A."/>
            <person name="Steindorff A."/>
            <person name="Ohm R.A."/>
            <person name="Martin F."/>
            <person name="Silar P."/>
            <person name="Natvig D.O."/>
            <person name="Lalanne C."/>
            <person name="Gautier V."/>
            <person name="Ament-Velasquez S.L."/>
            <person name="Kruys A."/>
            <person name="Hutchinson M.I."/>
            <person name="Powell A.J."/>
            <person name="Barry K."/>
            <person name="Miller A.N."/>
            <person name="Grigoriev I.V."/>
            <person name="Debuchy R."/>
            <person name="Gladieux P."/>
            <person name="Hiltunen Thoren M."/>
            <person name="Johannesson H."/>
        </authorList>
    </citation>
    <scope>NUCLEOTIDE SEQUENCE [LARGE SCALE GENOMIC DNA]</scope>
    <source>
        <strain evidence="1 2">FGSC 10403</strain>
    </source>
</reference>
<comment type="caution">
    <text evidence="1">The sequence shown here is derived from an EMBL/GenBank/DDBJ whole genome shotgun (WGS) entry which is preliminary data.</text>
</comment>
<keyword evidence="2" id="KW-1185">Reference proteome</keyword>
<accession>A0AAJ0HY24</accession>
<evidence type="ECO:0000313" key="2">
    <source>
        <dbReference type="Proteomes" id="UP001285908"/>
    </source>
</evidence>
<dbReference type="Proteomes" id="UP001285908">
    <property type="component" value="Unassembled WGS sequence"/>
</dbReference>
<evidence type="ECO:0000313" key="1">
    <source>
        <dbReference type="EMBL" id="KAK3484866.1"/>
    </source>
</evidence>